<dbReference type="EMBL" id="CP119321">
    <property type="protein sequence ID" value="WEK12691.1"/>
    <property type="molecule type" value="Genomic_DNA"/>
</dbReference>
<feature type="region of interest" description="Disordered" evidence="3">
    <location>
        <begin position="182"/>
        <end position="205"/>
    </location>
</feature>
<dbReference type="SUPFAM" id="SSF52821">
    <property type="entry name" value="Rhodanese/Cell cycle control phosphatase"/>
    <property type="match status" value="2"/>
</dbReference>
<dbReference type="PANTHER" id="PTHR11364:SF27">
    <property type="entry name" value="SULFURTRANSFERASE"/>
    <property type="match status" value="1"/>
</dbReference>
<dbReference type="PROSITE" id="PS50206">
    <property type="entry name" value="RHODANESE_3"/>
    <property type="match status" value="2"/>
</dbReference>
<proteinExistence type="predicted"/>
<dbReference type="SMART" id="SM00450">
    <property type="entry name" value="RHOD"/>
    <property type="match status" value="2"/>
</dbReference>
<feature type="domain" description="Rhodanese" evidence="4">
    <location>
        <begin position="163"/>
        <end position="274"/>
    </location>
</feature>
<name>A0AAJ5W140_9MICO</name>
<keyword evidence="2" id="KW-0677">Repeat</keyword>
<sequence length="279" mass="29642">MTHPLVSATELADLLRADRPPIVLDVRWRLDAPDGRAAFESGHVPSAQYVSLDDELAAHGEPTDGRHPLPEAETFAETVRSWGVDEADTVVVYDDWLSYGAARAWWMLTDAGVPARVLDGGLSAWRSAGLPLEEGPSPIRPAGTVQPASGLLPRLTIDAAAALPHHGVLLDVRAPERYRGDTEPLDPRAGHIPGALNAPTVDSNDADGRLLPPEELRARFEAVGAHRDEPVGVYCGSGVSASHAALALTLAGFTPALYAGSWSQWSNHPDRPVAVGARP</sequence>
<feature type="domain" description="Rhodanese" evidence="4">
    <location>
        <begin position="17"/>
        <end position="134"/>
    </location>
</feature>
<evidence type="ECO:0000313" key="5">
    <source>
        <dbReference type="EMBL" id="WEK12691.1"/>
    </source>
</evidence>
<dbReference type="CDD" id="cd01448">
    <property type="entry name" value="TST_Repeat_1"/>
    <property type="match status" value="1"/>
</dbReference>
<dbReference type="GO" id="GO:0004792">
    <property type="term" value="F:thiosulfate-cyanide sulfurtransferase activity"/>
    <property type="evidence" value="ECO:0007669"/>
    <property type="project" value="TreeGrafter"/>
</dbReference>
<dbReference type="Proteomes" id="UP001213972">
    <property type="component" value="Chromosome"/>
</dbReference>
<gene>
    <name evidence="5" type="ORF">P0Y48_09430</name>
</gene>
<reference evidence="5" key="1">
    <citation type="submission" date="2023-03" db="EMBL/GenBank/DDBJ databases">
        <title>Andean soil-derived lignocellulolytic bacterial consortium as a source of novel taxa and putative plastic-active enzymes.</title>
        <authorList>
            <person name="Diaz-Garcia L."/>
            <person name="Chuvochina M."/>
            <person name="Feuerriegel G."/>
            <person name="Bunk B."/>
            <person name="Sproer C."/>
            <person name="Streit W.R."/>
            <person name="Rodriguez L.M."/>
            <person name="Overmann J."/>
            <person name="Jimenez D.J."/>
        </authorList>
    </citation>
    <scope>NUCLEOTIDE SEQUENCE</scope>
    <source>
        <strain evidence="5">MAG 4610</strain>
    </source>
</reference>
<dbReference type="AlphaFoldDB" id="A0AAJ5W140"/>
<organism evidence="5 6">
    <name type="scientific">Candidatus Microbacterium phytovorans</name>
    <dbReference type="NCBI Taxonomy" id="3121374"/>
    <lineage>
        <taxon>Bacteria</taxon>
        <taxon>Bacillati</taxon>
        <taxon>Actinomycetota</taxon>
        <taxon>Actinomycetes</taxon>
        <taxon>Micrococcales</taxon>
        <taxon>Microbacteriaceae</taxon>
        <taxon>Microbacterium</taxon>
    </lineage>
</organism>
<dbReference type="InterPro" id="IPR045078">
    <property type="entry name" value="TST/MPST-like"/>
</dbReference>
<dbReference type="Pfam" id="PF00581">
    <property type="entry name" value="Rhodanese"/>
    <property type="match status" value="2"/>
</dbReference>
<accession>A0AAJ5W140</accession>
<evidence type="ECO:0000313" key="6">
    <source>
        <dbReference type="Proteomes" id="UP001213972"/>
    </source>
</evidence>
<evidence type="ECO:0000259" key="4">
    <source>
        <dbReference type="PROSITE" id="PS50206"/>
    </source>
</evidence>
<evidence type="ECO:0000256" key="3">
    <source>
        <dbReference type="SAM" id="MobiDB-lite"/>
    </source>
</evidence>
<keyword evidence="1" id="KW-0808">Transferase</keyword>
<dbReference type="Gene3D" id="3.40.250.10">
    <property type="entry name" value="Rhodanese-like domain"/>
    <property type="match status" value="2"/>
</dbReference>
<dbReference type="CDD" id="cd01449">
    <property type="entry name" value="TST_Repeat_2"/>
    <property type="match status" value="1"/>
</dbReference>
<protein>
    <submittedName>
        <fullName evidence="5">Sulfurtransferase</fullName>
    </submittedName>
</protein>
<dbReference type="PANTHER" id="PTHR11364">
    <property type="entry name" value="THIOSULFATE SULFERTANSFERASE"/>
    <property type="match status" value="1"/>
</dbReference>
<dbReference type="InterPro" id="IPR036873">
    <property type="entry name" value="Rhodanese-like_dom_sf"/>
</dbReference>
<evidence type="ECO:0000256" key="2">
    <source>
        <dbReference type="ARBA" id="ARBA00022737"/>
    </source>
</evidence>
<evidence type="ECO:0000256" key="1">
    <source>
        <dbReference type="ARBA" id="ARBA00022679"/>
    </source>
</evidence>
<dbReference type="InterPro" id="IPR001763">
    <property type="entry name" value="Rhodanese-like_dom"/>
</dbReference>